<dbReference type="GO" id="GO:0016887">
    <property type="term" value="F:ATP hydrolysis activity"/>
    <property type="evidence" value="ECO:0007669"/>
    <property type="project" value="InterPro"/>
</dbReference>
<dbReference type="OrthoDB" id="5553750at2759"/>
<dbReference type="InterPro" id="IPR003959">
    <property type="entry name" value="ATPase_AAA_core"/>
</dbReference>
<evidence type="ECO:0000259" key="12">
    <source>
        <dbReference type="SMART" id="SM00382"/>
    </source>
</evidence>
<comment type="subcellular location">
    <subcellularLocation>
        <location evidence="1">Membrane</location>
    </subcellularLocation>
</comment>
<sequence length="1103" mass="119792">MGPVDGRGSRQHELNVQVLLVRADVSYDKQTVLVSRDIQEDLVANGQHYLALATQTKASWTLFKTAPASTNEREWNTLWLPPDLYTRYCSRTVFARPCSPIQLQSVIIVFPESTYTLVSQSKQAFRALLEQGTVLCTGESVEVHGYRGVIRMCEPVRQGVLSATTDIVVAREPPSADSWNPHAHEDAAEVDASDSDDDEVNEAAFASLLHSGFLSKQTTHLTYALPGTDTQLSPTLDLPAVPLHRNLSLDRSAPQARGDPEYCAYAPLALLLKLGSFSGESVVLATAETSRTLQLLALPVDYGITEVEAVYLPPVLLYNLCGQQRRLKVTKATNQKERPVATSVTLARVPSPASTDRILQSAFLSALKYHFEQHRRTVRQGDLLLLGVNEAVARMVGDTGPEEDVLTEYAHASAMQCDTFAWFKVLEVTVDADAAEDESEAYTDDAVVDAGSTKMVQSGVCKARIPALSDWATYCRVPGIASTSTTAVESVSAQRLYELVASTFSKTARKSHASATVLIHGARGCGKTTLASNIGARLGMHLLEVNCYHLVGETDVKTEAYLRFRFEKAGACSPCILLLRNIDALAKKKDDMESGQESAMRFVLADCLKRVAVDAGEFPVAVVATTSEKDKVPDGILGCFRHEVEMNAPDEAERFKILSTLTQQVPLAPDVSVQSLAVRSAALVAADLVNVLKRARNFAQDRMEALAAELATPSAQRDLYLAGEWLTADDFDKAIGEARRNYSDAIGAPKIPNVTWNDVGGLASVKDDILDTIQLPLERPELFASGMKKRSGILFYGPPGTGKTLLAKAVATSFSLNFFSVKGPELLNMYIGESEANVRRVFQRARDARPCVVFFDELDSVAPKRGNQGDSGGVMDRIVSQLLSELDGMGGSEGGGVFVIGATNRPDLLDPALLRPGRFDKMLYLGVPDSDSAQLNILQALTRKFKLDPALDLEEIAKACPFTYTGADFYALCSDAMLKAMTRQASAVDAKVKAQPEPISMQYFFDHLATKADVEVVVSKVDFEEALKELVPSVSQSELDHYKKVQAQFSTPAKEEAKPAAATPTVAVDRKGKGKEVANGHMTNGQRAHFGGDGAEEDEDMYA</sequence>
<dbReference type="Pfam" id="PF00004">
    <property type="entry name" value="AAA"/>
    <property type="match status" value="2"/>
</dbReference>
<evidence type="ECO:0000256" key="6">
    <source>
        <dbReference type="ARBA" id="ARBA00022840"/>
    </source>
</evidence>
<dbReference type="Gene3D" id="3.40.50.300">
    <property type="entry name" value="P-loop containing nucleotide triphosphate hydrolases"/>
    <property type="match status" value="2"/>
</dbReference>
<evidence type="ECO:0000256" key="9">
    <source>
        <dbReference type="ARBA" id="ARBA00034920"/>
    </source>
</evidence>
<dbReference type="FunFam" id="3.40.50.300:FF:000109">
    <property type="entry name" value="Peroxisomal biogenesis factor 6"/>
    <property type="match status" value="1"/>
</dbReference>
<proteinExistence type="inferred from homology"/>
<dbReference type="EMBL" id="MCFI01000009">
    <property type="protein sequence ID" value="ORY82658.1"/>
    <property type="molecule type" value="Genomic_DNA"/>
</dbReference>
<dbReference type="RefSeq" id="XP_040725529.1">
    <property type="nucleotide sequence ID" value="XM_040866974.1"/>
</dbReference>
<evidence type="ECO:0000256" key="5">
    <source>
        <dbReference type="ARBA" id="ARBA00022801"/>
    </source>
</evidence>
<dbReference type="Pfam" id="PF23315">
    <property type="entry name" value="PEX6_4th"/>
    <property type="match status" value="1"/>
</dbReference>
<comment type="caution">
    <text evidence="13">The sequence shown here is derived from an EMBL/GenBank/DDBJ whole genome shotgun (WGS) entry which is preliminary data.</text>
</comment>
<evidence type="ECO:0000256" key="1">
    <source>
        <dbReference type="ARBA" id="ARBA00004370"/>
    </source>
</evidence>
<dbReference type="FunFam" id="1.10.8.60:FF:000039">
    <property type="entry name" value="peroxisome biogenesis factor 6"/>
    <property type="match status" value="1"/>
</dbReference>
<dbReference type="InterPro" id="IPR003960">
    <property type="entry name" value="ATPase_AAA_CS"/>
</dbReference>
<comment type="catalytic activity">
    <reaction evidence="10">
        <text>ATP + H2O = ADP + phosphate + H(+)</text>
        <dbReference type="Rhea" id="RHEA:13065"/>
        <dbReference type="ChEBI" id="CHEBI:15377"/>
        <dbReference type="ChEBI" id="CHEBI:15378"/>
        <dbReference type="ChEBI" id="CHEBI:30616"/>
        <dbReference type="ChEBI" id="CHEBI:43474"/>
        <dbReference type="ChEBI" id="CHEBI:456216"/>
    </reaction>
    <physiologicalReaction direction="left-to-right" evidence="10">
        <dbReference type="Rhea" id="RHEA:13066"/>
    </physiologicalReaction>
</comment>
<evidence type="ECO:0000256" key="8">
    <source>
        <dbReference type="ARBA" id="ARBA00034811"/>
    </source>
</evidence>
<dbReference type="GO" id="GO:0005524">
    <property type="term" value="F:ATP binding"/>
    <property type="evidence" value="ECO:0007669"/>
    <property type="project" value="UniProtKB-KW"/>
</dbReference>
<evidence type="ECO:0000256" key="10">
    <source>
        <dbReference type="ARBA" id="ARBA00048778"/>
    </source>
</evidence>
<keyword evidence="7" id="KW-0472">Membrane</keyword>
<evidence type="ECO:0000256" key="11">
    <source>
        <dbReference type="SAM" id="MobiDB-lite"/>
    </source>
</evidence>
<keyword evidence="14" id="KW-1185">Reference proteome</keyword>
<dbReference type="GO" id="GO:0005829">
    <property type="term" value="C:cytosol"/>
    <property type="evidence" value="ECO:0007669"/>
    <property type="project" value="TreeGrafter"/>
</dbReference>
<dbReference type="AlphaFoldDB" id="A0A1Y2FFD5"/>
<gene>
    <name evidence="13" type="ORF">BCR37DRAFT_318595</name>
</gene>
<evidence type="ECO:0000313" key="14">
    <source>
        <dbReference type="Proteomes" id="UP000193685"/>
    </source>
</evidence>
<feature type="compositionally biased region" description="Basic and acidic residues" evidence="11">
    <location>
        <begin position="1068"/>
        <end position="1078"/>
    </location>
</feature>
<dbReference type="GO" id="GO:0016558">
    <property type="term" value="P:protein import into peroxisome matrix"/>
    <property type="evidence" value="ECO:0007669"/>
    <property type="project" value="TreeGrafter"/>
</dbReference>
<dbReference type="InterPro" id="IPR047533">
    <property type="entry name" value="RecA-like_PEX6_r2"/>
</dbReference>
<evidence type="ECO:0000313" key="13">
    <source>
        <dbReference type="EMBL" id="ORY82658.1"/>
    </source>
</evidence>
<dbReference type="Proteomes" id="UP000193685">
    <property type="component" value="Unassembled WGS sequence"/>
</dbReference>
<dbReference type="InterPro" id="IPR056995">
    <property type="entry name" value="PEX6_4th_dom"/>
</dbReference>
<feature type="region of interest" description="Disordered" evidence="11">
    <location>
        <begin position="1050"/>
        <end position="1103"/>
    </location>
</feature>
<keyword evidence="4" id="KW-0547">Nucleotide-binding</keyword>
<dbReference type="SUPFAM" id="SSF52540">
    <property type="entry name" value="P-loop containing nucleoside triphosphate hydrolases"/>
    <property type="match status" value="2"/>
</dbReference>
<evidence type="ECO:0000256" key="2">
    <source>
        <dbReference type="ARBA" id="ARBA00006914"/>
    </source>
</evidence>
<keyword evidence="5 13" id="KW-0378">Hydrolase</keyword>
<feature type="domain" description="AAA+ ATPase" evidence="12">
    <location>
        <begin position="789"/>
        <end position="929"/>
    </location>
</feature>
<dbReference type="PANTHER" id="PTHR23077:SF9">
    <property type="entry name" value="PEROXISOMAL ATPASE PEX6"/>
    <property type="match status" value="1"/>
</dbReference>
<name>A0A1Y2FFD5_PROLT</name>
<feature type="compositionally biased region" description="Acidic residues" evidence="11">
    <location>
        <begin position="1094"/>
        <end position="1103"/>
    </location>
</feature>
<evidence type="ECO:0000256" key="4">
    <source>
        <dbReference type="ARBA" id="ARBA00022741"/>
    </source>
</evidence>
<dbReference type="InterPro" id="IPR027417">
    <property type="entry name" value="P-loop_NTPase"/>
</dbReference>
<keyword evidence="3" id="KW-0962">Peroxisome biogenesis</keyword>
<dbReference type="CDD" id="cd19527">
    <property type="entry name" value="RecA-like_PEX6_r2"/>
    <property type="match status" value="1"/>
</dbReference>
<dbReference type="PROSITE" id="PS00674">
    <property type="entry name" value="AAA"/>
    <property type="match status" value="1"/>
</dbReference>
<dbReference type="STRING" id="56484.A0A1Y2FFD5"/>
<dbReference type="PANTHER" id="PTHR23077">
    <property type="entry name" value="AAA-FAMILY ATPASE"/>
    <property type="match status" value="1"/>
</dbReference>
<dbReference type="InterPro" id="IPR050168">
    <property type="entry name" value="AAA_ATPase_domain"/>
</dbReference>
<feature type="domain" description="AAA+ ATPase" evidence="12">
    <location>
        <begin position="513"/>
        <end position="650"/>
    </location>
</feature>
<reference evidence="13 14" key="1">
    <citation type="submission" date="2016-07" db="EMBL/GenBank/DDBJ databases">
        <title>Pervasive Adenine N6-methylation of Active Genes in Fungi.</title>
        <authorList>
            <consortium name="DOE Joint Genome Institute"/>
            <person name="Mondo S.J."/>
            <person name="Dannebaum R.O."/>
            <person name="Kuo R.C."/>
            <person name="Labutti K."/>
            <person name="Haridas S."/>
            <person name="Kuo A."/>
            <person name="Salamov A."/>
            <person name="Ahrendt S.R."/>
            <person name="Lipzen A."/>
            <person name="Sullivan W."/>
            <person name="Andreopoulos W.B."/>
            <person name="Clum A."/>
            <person name="Lindquist E."/>
            <person name="Daum C."/>
            <person name="Ramamoorthy G.K."/>
            <person name="Gryganskyi A."/>
            <person name="Culley D."/>
            <person name="Magnuson J.K."/>
            <person name="James T.Y."/>
            <person name="O'Malley M.A."/>
            <person name="Stajich J.E."/>
            <person name="Spatafora J.W."/>
            <person name="Visel A."/>
            <person name="Grigoriev I.V."/>
        </authorList>
    </citation>
    <scope>NUCLEOTIDE SEQUENCE [LARGE SCALE GENOMIC DNA]</scope>
    <source>
        <strain evidence="13 14">12-1054</strain>
    </source>
</reference>
<keyword evidence="6" id="KW-0067">ATP-binding</keyword>
<evidence type="ECO:0000256" key="7">
    <source>
        <dbReference type="ARBA" id="ARBA00023136"/>
    </source>
</evidence>
<organism evidence="13 14">
    <name type="scientific">Protomyces lactucae-debilis</name>
    <dbReference type="NCBI Taxonomy" id="2754530"/>
    <lineage>
        <taxon>Eukaryota</taxon>
        <taxon>Fungi</taxon>
        <taxon>Dikarya</taxon>
        <taxon>Ascomycota</taxon>
        <taxon>Taphrinomycotina</taxon>
        <taxon>Taphrinomycetes</taxon>
        <taxon>Taphrinales</taxon>
        <taxon>Protomycetaceae</taxon>
        <taxon>Protomyces</taxon>
    </lineage>
</organism>
<evidence type="ECO:0000256" key="3">
    <source>
        <dbReference type="ARBA" id="ARBA00022593"/>
    </source>
</evidence>
<dbReference type="Gene3D" id="1.10.8.60">
    <property type="match status" value="2"/>
</dbReference>
<dbReference type="InterPro" id="IPR003593">
    <property type="entry name" value="AAA+_ATPase"/>
</dbReference>
<dbReference type="GO" id="GO:0005778">
    <property type="term" value="C:peroxisomal membrane"/>
    <property type="evidence" value="ECO:0007669"/>
    <property type="project" value="TreeGrafter"/>
</dbReference>
<protein>
    <recommendedName>
        <fullName evidence="8">Peroxisomal ATPase PEX6</fullName>
    </recommendedName>
    <alternativeName>
        <fullName evidence="9">Peroxin-6</fullName>
    </alternativeName>
</protein>
<accession>A0A1Y2FFD5</accession>
<dbReference type="GeneID" id="63783573"/>
<comment type="similarity">
    <text evidence="2">Belongs to the AAA ATPase family.</text>
</comment>
<dbReference type="SMART" id="SM00382">
    <property type="entry name" value="AAA"/>
    <property type="match status" value="2"/>
</dbReference>